<evidence type="ECO:0000313" key="2">
    <source>
        <dbReference type="Proteomes" id="UP001162992"/>
    </source>
</evidence>
<proteinExistence type="predicted"/>
<dbReference type="EMBL" id="CM055094">
    <property type="protein sequence ID" value="KAJ7563190.1"/>
    <property type="molecule type" value="Genomic_DNA"/>
</dbReference>
<organism evidence="1 2">
    <name type="scientific">Diphasiastrum complanatum</name>
    <name type="common">Issler's clubmoss</name>
    <name type="synonym">Lycopodium complanatum</name>
    <dbReference type="NCBI Taxonomy" id="34168"/>
    <lineage>
        <taxon>Eukaryota</taxon>
        <taxon>Viridiplantae</taxon>
        <taxon>Streptophyta</taxon>
        <taxon>Embryophyta</taxon>
        <taxon>Tracheophyta</taxon>
        <taxon>Lycopodiopsida</taxon>
        <taxon>Lycopodiales</taxon>
        <taxon>Lycopodiaceae</taxon>
        <taxon>Lycopodioideae</taxon>
        <taxon>Diphasiastrum</taxon>
    </lineage>
</organism>
<keyword evidence="2" id="KW-1185">Reference proteome</keyword>
<protein>
    <submittedName>
        <fullName evidence="1">Uncharacterized protein</fullName>
    </submittedName>
</protein>
<name>A0ACC2E9K5_DIPCM</name>
<evidence type="ECO:0000313" key="1">
    <source>
        <dbReference type="EMBL" id="KAJ7563190.1"/>
    </source>
</evidence>
<reference evidence="2" key="1">
    <citation type="journal article" date="2024" name="Proc. Natl. Acad. Sci. U.S.A.">
        <title>Extraordinary preservation of gene collinearity over three hundred million years revealed in homosporous lycophytes.</title>
        <authorList>
            <person name="Li C."/>
            <person name="Wickell D."/>
            <person name="Kuo L.Y."/>
            <person name="Chen X."/>
            <person name="Nie B."/>
            <person name="Liao X."/>
            <person name="Peng D."/>
            <person name="Ji J."/>
            <person name="Jenkins J."/>
            <person name="Williams M."/>
            <person name="Shu S."/>
            <person name="Plott C."/>
            <person name="Barry K."/>
            <person name="Rajasekar S."/>
            <person name="Grimwood J."/>
            <person name="Han X."/>
            <person name="Sun S."/>
            <person name="Hou Z."/>
            <person name="He W."/>
            <person name="Dai G."/>
            <person name="Sun C."/>
            <person name="Schmutz J."/>
            <person name="Leebens-Mack J.H."/>
            <person name="Li F.W."/>
            <person name="Wang L."/>
        </authorList>
    </citation>
    <scope>NUCLEOTIDE SEQUENCE [LARGE SCALE GENOMIC DNA]</scope>
    <source>
        <strain evidence="2">cv. PW_Plant_1</strain>
    </source>
</reference>
<accession>A0ACC2E9K5</accession>
<comment type="caution">
    <text evidence="1">The sequence shown here is derived from an EMBL/GenBank/DDBJ whole genome shotgun (WGS) entry which is preliminary data.</text>
</comment>
<gene>
    <name evidence="1" type="ORF">O6H91_03G099900</name>
</gene>
<sequence>MMHPCSCGGGLASAHPNCVLSALESAKVKEQAKQAGSSSLCPLCGGQGFVLWGNNSVLASSESAKEISPPKPKRNSRRSNSENSLKGLKRLRSALAQPGVEKKSELAENILLSGGKHEAEIQTIHSGKKINSVVSESIKPEVTVLGRRFADATVTVPIKKRRIQLMEAVRSPSPPPRSPSPSPQSNDLIVKDDKGKGTVGNLDDELQSMQDTEMAESGFVEHVEIMSSKNLEAEPKGLTTGLTSGKEQSSHEEDEKGKSSSSKSEENALPVAQVNCMKEEIDEIEKIEVCKDVIKVTGANEKVGLSSSWEQRSDLQDPRISTAASNILEVPKNVCEQTEICEISQNVCKQKEIPEVPQTQKETPSSKPNIEVGSQCLMAEEGANDQELCKDIKKDLSLNHLERADKVQEGCDGTGSCSEPSLVSKDEQQLSSKQSLDESSSANIPVHNRDDRSHWDLNMEMEAWERPPPEFSTADASLANVTSPKVASDCHEDGEVMASPENQDFTDGDITEDNNANPKDTDGSSDHAPSLMILNTARVDSDLLLEFGNVMATARQVLSSEVAAVTDKTKDVEACIGGEMHVNFKDQAQESAGLPTDSVVNASEYVLQPSPSAANLVSTVRPEGIVDSNTMMSVLLDARKHTNNPDAADLGFESDSLDHTRDIKEGVVGSDAFEEDEHDVDSPRSLQDMCEGQDNEGALNKKRSSDSDEGVQEDLEGEDVDYGDSENEDEPGHADGDAYDLEADELASGGSQEREFEDEQIDVHEEAHGNTDEEGPNLEWVDLGDGDDRKLDADMVISHSDEDGRLQINPAKENQDENAGVRDTQSCYETLAKNAENVNTDEESGKLDNEISFDALPFSKKTSTVVRAKSSGWDQLPEGFEKAEDALRAVKESSVRGGRGASRGTFVSVAGRGTPSRMDAGLGERSRAEVSAGQSRADHRYDQRMDDNSSQRFASSREFGRGRSRGRGRSSIVPRGRSRVDPWVNGAGGPPGQWAPKRHPSPPGRFGENPGFGQRRPHTNAAAAAAAKLESSGFVVAPDGTITKAAGNNPLRGAPRPFPGGGRSSGGAMFNSGRGAVGMNEMNLGSRVGLSPGRGFGFGPSMRGNMGPGMGLNMGANPGIRVGGRGMIERYRFPPRNPVGEHSLSRPVLEHSEKWNRRERHLSPASLKLSRSSPPPRSHKRSRSKSRTRSPHLRTPPRSGNNSVLRRSRSPLHVRSVVKGESRESSPLGHRSIPPPPKLPLPPPPPRGQRSPPAGLKRLSDRRDGDRKYTDLEQTRSIVESHTSPRRLSSHIEQNAASFDEANQQPIGKTNSEVRRPSGDELGDDTTHAARKDETLLKGRRLKDEGERDRRMDDGFHRRTLGREDSRREFVKSRRDGRTGNNSRHASSRERDDDVAPRRRRAPS</sequence>
<dbReference type="Proteomes" id="UP001162992">
    <property type="component" value="Chromosome 3"/>
</dbReference>